<accession>A0A068NNR6</accession>
<dbReference type="InterPro" id="IPR002068">
    <property type="entry name" value="A-crystallin/Hsp20_dom"/>
</dbReference>
<protein>
    <submittedName>
        <fullName evidence="4">Molecular chaperon</fullName>
    </submittedName>
</protein>
<sequence length="151" mass="16834">MVNLSPAADFRAMEEMFDRVFGSPSRPAATTLPVDITENDGKLYVRAAVPGIEPNELDIQIEKNVLTIRGEARAESTSQDEKVYRREVSYGSFGRSIRLPEGLNLDETQADFKNGIVTITLPRLPEEKPKSLKVTVRTNELPSEQVQTQEA</sequence>
<reference evidence="4 5" key="1">
    <citation type="journal article" date="2014" name="PLoS ONE">
        <title>The first complete genome sequence of the class fimbriimonadia in the phylum armatimonadetes.</title>
        <authorList>
            <person name="Hu Z.Y."/>
            <person name="Wang Y.Z."/>
            <person name="Im W.T."/>
            <person name="Wang S.Y."/>
            <person name="Zhao G.P."/>
            <person name="Zheng H.J."/>
            <person name="Quan Z.X."/>
        </authorList>
    </citation>
    <scope>NUCLEOTIDE SEQUENCE [LARGE SCALE GENOMIC DNA]</scope>
    <source>
        <strain evidence="4">Gsoil 348</strain>
    </source>
</reference>
<keyword evidence="5" id="KW-1185">Reference proteome</keyword>
<dbReference type="CDD" id="cd06464">
    <property type="entry name" value="ACD_sHsps-like"/>
    <property type="match status" value="1"/>
</dbReference>
<evidence type="ECO:0000313" key="5">
    <source>
        <dbReference type="Proteomes" id="UP000027982"/>
    </source>
</evidence>
<dbReference type="KEGG" id="fgi:OP10G_1835"/>
<dbReference type="EMBL" id="CP007139">
    <property type="protein sequence ID" value="AIE85203.1"/>
    <property type="molecule type" value="Genomic_DNA"/>
</dbReference>
<proteinExistence type="inferred from homology"/>
<dbReference type="SUPFAM" id="SSF49764">
    <property type="entry name" value="HSP20-like chaperones"/>
    <property type="match status" value="1"/>
</dbReference>
<evidence type="ECO:0000313" key="4">
    <source>
        <dbReference type="EMBL" id="AIE85203.1"/>
    </source>
</evidence>
<evidence type="ECO:0000259" key="3">
    <source>
        <dbReference type="PROSITE" id="PS01031"/>
    </source>
</evidence>
<dbReference type="InterPro" id="IPR008978">
    <property type="entry name" value="HSP20-like_chaperone"/>
</dbReference>
<dbReference type="Proteomes" id="UP000027982">
    <property type="component" value="Chromosome"/>
</dbReference>
<dbReference type="AlphaFoldDB" id="A0A068NNR6"/>
<dbReference type="HOGENOM" id="CLU_046737_9_0_0"/>
<dbReference type="PANTHER" id="PTHR11527">
    <property type="entry name" value="HEAT-SHOCK PROTEIN 20 FAMILY MEMBER"/>
    <property type="match status" value="1"/>
</dbReference>
<name>A0A068NNR6_FIMGI</name>
<dbReference type="PROSITE" id="PS01031">
    <property type="entry name" value="SHSP"/>
    <property type="match status" value="1"/>
</dbReference>
<dbReference type="InterPro" id="IPR031107">
    <property type="entry name" value="Small_HSP"/>
</dbReference>
<dbReference type="eggNOG" id="COG0071">
    <property type="taxonomic scope" value="Bacteria"/>
</dbReference>
<evidence type="ECO:0000256" key="1">
    <source>
        <dbReference type="PROSITE-ProRule" id="PRU00285"/>
    </source>
</evidence>
<organism evidence="4 5">
    <name type="scientific">Fimbriimonas ginsengisoli Gsoil 348</name>
    <dbReference type="NCBI Taxonomy" id="661478"/>
    <lineage>
        <taxon>Bacteria</taxon>
        <taxon>Bacillati</taxon>
        <taxon>Armatimonadota</taxon>
        <taxon>Fimbriimonadia</taxon>
        <taxon>Fimbriimonadales</taxon>
        <taxon>Fimbriimonadaceae</taxon>
        <taxon>Fimbriimonas</taxon>
    </lineage>
</organism>
<dbReference type="Gene3D" id="2.60.40.790">
    <property type="match status" value="1"/>
</dbReference>
<comment type="similarity">
    <text evidence="1 2">Belongs to the small heat shock protein (HSP20) family.</text>
</comment>
<dbReference type="Pfam" id="PF00011">
    <property type="entry name" value="HSP20"/>
    <property type="match status" value="1"/>
</dbReference>
<feature type="domain" description="SHSP" evidence="3">
    <location>
        <begin position="25"/>
        <end position="139"/>
    </location>
</feature>
<gene>
    <name evidence="4" type="ORF">OP10G_1835</name>
</gene>
<dbReference type="STRING" id="661478.OP10G_1835"/>
<evidence type="ECO:0000256" key="2">
    <source>
        <dbReference type="RuleBase" id="RU003616"/>
    </source>
</evidence>